<organism evidence="3 4">
    <name type="scientific">Zhongshania aquimaris</name>
    <dbReference type="NCBI Taxonomy" id="2857107"/>
    <lineage>
        <taxon>Bacteria</taxon>
        <taxon>Pseudomonadati</taxon>
        <taxon>Pseudomonadota</taxon>
        <taxon>Gammaproteobacteria</taxon>
        <taxon>Cellvibrionales</taxon>
        <taxon>Spongiibacteraceae</taxon>
        <taxon>Zhongshania</taxon>
    </lineage>
</organism>
<dbReference type="InterPro" id="IPR002878">
    <property type="entry name" value="ChsH2_C"/>
</dbReference>
<feature type="domain" description="ChsH2 C-terminal OB-fold" evidence="1">
    <location>
        <begin position="52"/>
        <end position="119"/>
    </location>
</feature>
<evidence type="ECO:0000259" key="1">
    <source>
        <dbReference type="Pfam" id="PF01796"/>
    </source>
</evidence>
<keyword evidence="4" id="KW-1185">Reference proteome</keyword>
<dbReference type="InterPro" id="IPR022002">
    <property type="entry name" value="ChsH2_Znr"/>
</dbReference>
<sequence length="142" mass="15893">MTQQIAIKEGLFTWPAEKPELLGSRCIHCGEAAFPAQNDCRACGSRETEITALGNRGTLWTWTIQSFMPKSPYLSDETPETFKPYGVGYVEMPGGVRVESRFELIEGQVPHIGMSLDLVILPFRTDESGQEIMMFSFKPAEE</sequence>
<comment type="caution">
    <text evidence="3">The sequence shown here is derived from an EMBL/GenBank/DDBJ whole genome shotgun (WGS) entry which is preliminary data.</text>
</comment>
<gene>
    <name evidence="3" type="ORF">KXJ70_16550</name>
</gene>
<feature type="domain" description="ChsH2 rubredoxin-like zinc ribbon" evidence="2">
    <location>
        <begin position="14"/>
        <end position="49"/>
    </location>
</feature>
<name>A0ABS6VVR5_9GAMM</name>
<evidence type="ECO:0000313" key="3">
    <source>
        <dbReference type="EMBL" id="MBW2942408.1"/>
    </source>
</evidence>
<dbReference type="Proteomes" id="UP001166291">
    <property type="component" value="Unassembled WGS sequence"/>
</dbReference>
<dbReference type="Pfam" id="PF12172">
    <property type="entry name" value="zf-ChsH2"/>
    <property type="match status" value="1"/>
</dbReference>
<accession>A0ABS6VVR5</accession>
<dbReference type="EMBL" id="JAHWDQ010000005">
    <property type="protein sequence ID" value="MBW2942408.1"/>
    <property type="molecule type" value="Genomic_DNA"/>
</dbReference>
<dbReference type="RefSeq" id="WP_219044651.1">
    <property type="nucleotide sequence ID" value="NZ_JAHWDQ010000005.1"/>
</dbReference>
<proteinExistence type="predicted"/>
<reference evidence="3" key="1">
    <citation type="submission" date="2021-07" db="EMBL/GenBank/DDBJ databases">
        <title>Zhongshania sp. CAU 1632 isolated from seawater.</title>
        <authorList>
            <person name="Kim W."/>
        </authorList>
    </citation>
    <scope>NUCLEOTIDE SEQUENCE</scope>
    <source>
        <strain evidence="3">CAU 1632</strain>
    </source>
</reference>
<dbReference type="PANTHER" id="PTHR34075">
    <property type="entry name" value="BLR3430 PROTEIN"/>
    <property type="match status" value="1"/>
</dbReference>
<evidence type="ECO:0000313" key="4">
    <source>
        <dbReference type="Proteomes" id="UP001166291"/>
    </source>
</evidence>
<evidence type="ECO:0000259" key="2">
    <source>
        <dbReference type="Pfam" id="PF12172"/>
    </source>
</evidence>
<dbReference type="PANTHER" id="PTHR34075:SF5">
    <property type="entry name" value="BLR3430 PROTEIN"/>
    <property type="match status" value="1"/>
</dbReference>
<protein>
    <submittedName>
        <fullName evidence="3">OB-fold domain-containing protein</fullName>
    </submittedName>
</protein>
<dbReference type="Pfam" id="PF01796">
    <property type="entry name" value="OB_ChsH2_C"/>
    <property type="match status" value="1"/>
</dbReference>
<dbReference type="InterPro" id="IPR052513">
    <property type="entry name" value="Thioester_dehydratase-like"/>
</dbReference>